<dbReference type="PANTHER" id="PTHR24064">
    <property type="entry name" value="SOLUTE CARRIER FAMILY 22 MEMBER"/>
    <property type="match status" value="1"/>
</dbReference>
<feature type="transmembrane region" description="Helical" evidence="5">
    <location>
        <begin position="93"/>
        <end position="112"/>
    </location>
</feature>
<feature type="transmembrane region" description="Helical" evidence="5">
    <location>
        <begin position="181"/>
        <end position="200"/>
    </location>
</feature>
<dbReference type="GO" id="GO:0022857">
    <property type="term" value="F:transmembrane transporter activity"/>
    <property type="evidence" value="ECO:0007669"/>
    <property type="project" value="InterPro"/>
</dbReference>
<comment type="subcellular location">
    <subcellularLocation>
        <location evidence="1">Membrane</location>
        <topology evidence="1">Multi-pass membrane protein</topology>
    </subcellularLocation>
</comment>
<evidence type="ECO:0000256" key="1">
    <source>
        <dbReference type="ARBA" id="ARBA00004141"/>
    </source>
</evidence>
<feature type="transmembrane region" description="Helical" evidence="5">
    <location>
        <begin position="124"/>
        <end position="142"/>
    </location>
</feature>
<sequence length="353" mass="39518">MRVECSAIIQQLVRVLPESPNWLLARGRFEETIRLVRTIASTNGRELTPDFIVATKRKFILERSLREHKNEPKTQKEATKELFRTKGLRKRTIVLMFSWFTSTASFLGLNYLCIELEGDVHYNVLWSAVAEVMGWAVAAVLLKCTAPRRCTNCVICAVGGVLCISLAIGRRGKSSSASLTLYVSTKLTVSISYFVFPLWSAEILPPGPRETALVLSEILNLACPVFLPLLIYQGRTHPLLPMTLLGLLHVIGGLASLLLPETRLISFLDQPVVAPPTQHWTEHNCAHCHASPNCTPRKGIRNTNPIPESPIFSLLRCQEHQMYSGRESAMSDLSNSRHLERHLSMDELKVTVL</sequence>
<protein>
    <submittedName>
        <fullName evidence="6">Uncharacterized protein</fullName>
    </submittedName>
</protein>
<feature type="transmembrane region" description="Helical" evidence="5">
    <location>
        <begin position="239"/>
        <end position="259"/>
    </location>
</feature>
<keyword evidence="7" id="KW-1185">Reference proteome</keyword>
<dbReference type="Proteomes" id="UP000827092">
    <property type="component" value="Unassembled WGS sequence"/>
</dbReference>
<dbReference type="SUPFAM" id="SSF103473">
    <property type="entry name" value="MFS general substrate transporter"/>
    <property type="match status" value="1"/>
</dbReference>
<keyword evidence="4 5" id="KW-0472">Membrane</keyword>
<dbReference type="Pfam" id="PF00083">
    <property type="entry name" value="Sugar_tr"/>
    <property type="match status" value="1"/>
</dbReference>
<name>A0AAV6VN95_9ARAC</name>
<evidence type="ECO:0000256" key="3">
    <source>
        <dbReference type="ARBA" id="ARBA00022989"/>
    </source>
</evidence>
<comment type="caution">
    <text evidence="6">The sequence shown here is derived from an EMBL/GenBank/DDBJ whole genome shotgun (WGS) entry which is preliminary data.</text>
</comment>
<dbReference type="Gene3D" id="1.20.1250.20">
    <property type="entry name" value="MFS general substrate transporter like domains"/>
    <property type="match status" value="1"/>
</dbReference>
<evidence type="ECO:0000256" key="5">
    <source>
        <dbReference type="SAM" id="Phobius"/>
    </source>
</evidence>
<evidence type="ECO:0000313" key="6">
    <source>
        <dbReference type="EMBL" id="KAG8197282.1"/>
    </source>
</evidence>
<organism evidence="6 7">
    <name type="scientific">Oedothorax gibbosus</name>
    <dbReference type="NCBI Taxonomy" id="931172"/>
    <lineage>
        <taxon>Eukaryota</taxon>
        <taxon>Metazoa</taxon>
        <taxon>Ecdysozoa</taxon>
        <taxon>Arthropoda</taxon>
        <taxon>Chelicerata</taxon>
        <taxon>Arachnida</taxon>
        <taxon>Araneae</taxon>
        <taxon>Araneomorphae</taxon>
        <taxon>Entelegynae</taxon>
        <taxon>Araneoidea</taxon>
        <taxon>Linyphiidae</taxon>
        <taxon>Erigoninae</taxon>
        <taxon>Oedothorax</taxon>
    </lineage>
</organism>
<evidence type="ECO:0000256" key="4">
    <source>
        <dbReference type="ARBA" id="ARBA00023136"/>
    </source>
</evidence>
<gene>
    <name evidence="6" type="ORF">JTE90_007528</name>
</gene>
<feature type="transmembrane region" description="Helical" evidence="5">
    <location>
        <begin position="149"/>
        <end position="169"/>
    </location>
</feature>
<feature type="transmembrane region" description="Helical" evidence="5">
    <location>
        <begin position="212"/>
        <end position="233"/>
    </location>
</feature>
<reference evidence="6 7" key="1">
    <citation type="journal article" date="2022" name="Nat. Ecol. Evol.">
        <title>A masculinizing supergene underlies an exaggerated male reproductive morph in a spider.</title>
        <authorList>
            <person name="Hendrickx F."/>
            <person name="De Corte Z."/>
            <person name="Sonet G."/>
            <person name="Van Belleghem S.M."/>
            <person name="Kostlbacher S."/>
            <person name="Vangestel C."/>
        </authorList>
    </citation>
    <scope>NUCLEOTIDE SEQUENCE [LARGE SCALE GENOMIC DNA]</scope>
    <source>
        <strain evidence="6">W744_W776</strain>
    </source>
</reference>
<dbReference type="EMBL" id="JAFNEN010000057">
    <property type="protein sequence ID" value="KAG8197282.1"/>
    <property type="molecule type" value="Genomic_DNA"/>
</dbReference>
<dbReference type="InterPro" id="IPR005828">
    <property type="entry name" value="MFS_sugar_transport-like"/>
</dbReference>
<dbReference type="AlphaFoldDB" id="A0AAV6VN95"/>
<evidence type="ECO:0000256" key="2">
    <source>
        <dbReference type="ARBA" id="ARBA00022692"/>
    </source>
</evidence>
<keyword evidence="2 5" id="KW-0812">Transmembrane</keyword>
<dbReference type="GO" id="GO:0016020">
    <property type="term" value="C:membrane"/>
    <property type="evidence" value="ECO:0007669"/>
    <property type="project" value="UniProtKB-SubCell"/>
</dbReference>
<dbReference type="InterPro" id="IPR036259">
    <property type="entry name" value="MFS_trans_sf"/>
</dbReference>
<accession>A0AAV6VN95</accession>
<evidence type="ECO:0000313" key="7">
    <source>
        <dbReference type="Proteomes" id="UP000827092"/>
    </source>
</evidence>
<keyword evidence="3 5" id="KW-1133">Transmembrane helix</keyword>
<proteinExistence type="predicted"/>